<reference evidence="2 3" key="1">
    <citation type="submission" date="2006-04" db="EMBL/GenBank/DDBJ databases">
        <authorList>
            <person name="Nierman W.C."/>
        </authorList>
    </citation>
    <scope>NUCLEOTIDE SEQUENCE [LARGE SCALE GENOMIC DNA]</scope>
    <source>
        <strain evidence="2 3">DW4/3-1</strain>
    </source>
</reference>
<dbReference type="EMBL" id="AAMD01000120">
    <property type="protein sequence ID" value="EAU64367.1"/>
    <property type="molecule type" value="Genomic_DNA"/>
</dbReference>
<protein>
    <submittedName>
        <fullName evidence="2">Uncharacterized protein</fullName>
    </submittedName>
</protein>
<accession>Q08V70</accession>
<sequence>MALHPPDSVQAASEHMTGPLKVTRNSHQNPAGRADRL</sequence>
<dbReference type="Proteomes" id="UP000032702">
    <property type="component" value="Unassembled WGS sequence"/>
</dbReference>
<comment type="caution">
    <text evidence="2">The sequence shown here is derived from an EMBL/GenBank/DDBJ whole genome shotgun (WGS) entry which is preliminary data.</text>
</comment>
<organism evidence="2 3">
    <name type="scientific">Stigmatella aurantiaca (strain DW4/3-1)</name>
    <dbReference type="NCBI Taxonomy" id="378806"/>
    <lineage>
        <taxon>Bacteria</taxon>
        <taxon>Pseudomonadati</taxon>
        <taxon>Myxococcota</taxon>
        <taxon>Myxococcia</taxon>
        <taxon>Myxococcales</taxon>
        <taxon>Cystobacterineae</taxon>
        <taxon>Archangiaceae</taxon>
        <taxon>Stigmatella</taxon>
    </lineage>
</organism>
<evidence type="ECO:0000313" key="2">
    <source>
        <dbReference type="EMBL" id="EAU64367.1"/>
    </source>
</evidence>
<gene>
    <name evidence="2" type="ORF">STIAU_5932</name>
</gene>
<evidence type="ECO:0000256" key="1">
    <source>
        <dbReference type="SAM" id="MobiDB-lite"/>
    </source>
</evidence>
<evidence type="ECO:0000313" key="3">
    <source>
        <dbReference type="Proteomes" id="UP000032702"/>
    </source>
</evidence>
<dbReference type="AlphaFoldDB" id="Q08V70"/>
<feature type="region of interest" description="Disordered" evidence="1">
    <location>
        <begin position="1"/>
        <end position="37"/>
    </location>
</feature>
<name>Q08V70_STIAD</name>
<proteinExistence type="predicted"/>